<dbReference type="PROSITE" id="PS00675">
    <property type="entry name" value="SIGMA54_INTERACT_1"/>
    <property type="match status" value="1"/>
</dbReference>
<sequence length="655" mass="74771">MPEMVVSRFDDFNHLDKILEKNWERFLVDGVLPHGHRPVITSSWERCVRNQVDPLKKEARVVYENSSLLEKKEQHRFFLDLARPYMEEMFRYFSDEDMILVLCDQDGIILEGKANANTWRILERHRFQPGADWSEQVAGTNAIGTALMEKKPVQIFSAEHFCQGWHPWVCSAAPIRDPFTEQIIGVLNMTGKKRLVQAHDIFLVVSQAQKIQQAIGFHLMQQNIFSFESVLDTIHDPFVIFDMDGRITRHNDAARFLLGIKIGERMESYMDTPIYRKDLKDLSNKGMQALFRGKDGTDWRIRIQPYKMGTHLFGGMAIFQKMGSKTFVHVRPKGNSTRYCFNHLLTKEPSMIRLIKLARKASFSDKTVLITGETGTGKEVLAQSIHAYGPRRQGPFVGVNCGAIPKELVASELFGYEGGAFTGAKSQGKKGKFLLADKGTIFLDEIGDLPLDAQVCLLRVLEERAVFPIGGTEPIPVDVRVIAATHKDLKKEIKKGNFREDLYHRLNVISLSVPPLRERRGDISLLVESFLRDACEGKICPQIEDEVWRIFHSYQWPGNIRQLKNVVEQAIFHSDGEVITINDLPQELLAGMEKPSTDLKKTTNSNKWTGRKKKLTREILIEVLKKTNGCVSEAARLLNVSRMTIYRKLKEFGLE</sequence>
<dbReference type="PROSITE" id="PS00688">
    <property type="entry name" value="SIGMA54_INTERACT_3"/>
    <property type="match status" value="1"/>
</dbReference>
<dbReference type="Proteomes" id="UP000023566">
    <property type="component" value="Chromosome"/>
</dbReference>
<dbReference type="Pfam" id="PF13188">
    <property type="entry name" value="PAS_8"/>
    <property type="match status" value="1"/>
</dbReference>
<accession>A0ABC9VD77</accession>
<gene>
    <name evidence="8" type="ORF">H839_13589</name>
</gene>
<dbReference type="InterPro" id="IPR029016">
    <property type="entry name" value="GAF-like_dom_sf"/>
</dbReference>
<dbReference type="InterPro" id="IPR003018">
    <property type="entry name" value="GAF"/>
</dbReference>
<reference evidence="8 9" key="1">
    <citation type="journal article" date="2014" name="Appl. Microbiol. Biotechnol.">
        <title>Transformable facultative thermophile Geobacillus stearothermophilus NUB3621 as a host strain for metabolic engineering.</title>
        <authorList>
            <person name="Blanchard K."/>
            <person name="Robic S."/>
            <person name="Matsumura I."/>
        </authorList>
    </citation>
    <scope>NUCLEOTIDE SEQUENCE [LARGE SCALE GENOMIC DNA]</scope>
    <source>
        <strain evidence="8 9">NUB3621</strain>
    </source>
</reference>
<protein>
    <submittedName>
        <fullName evidence="8">GAF modulated sigma54 specific FIS family transcriptional regulator</fullName>
    </submittedName>
</protein>
<dbReference type="Gene3D" id="1.10.8.60">
    <property type="match status" value="1"/>
</dbReference>
<dbReference type="Pfam" id="PF01590">
    <property type="entry name" value="GAF"/>
    <property type="match status" value="1"/>
</dbReference>
<dbReference type="SUPFAM" id="SSF55785">
    <property type="entry name" value="PYP-like sensor domain (PAS domain)"/>
    <property type="match status" value="1"/>
</dbReference>
<dbReference type="CDD" id="cd00569">
    <property type="entry name" value="HTH_Hin_like"/>
    <property type="match status" value="1"/>
</dbReference>
<dbReference type="SMART" id="SM00382">
    <property type="entry name" value="AAA"/>
    <property type="match status" value="1"/>
</dbReference>
<keyword evidence="2" id="KW-0067">ATP-binding</keyword>
<dbReference type="InterPro" id="IPR002197">
    <property type="entry name" value="HTH_Fis"/>
</dbReference>
<dbReference type="FunFam" id="3.40.50.300:FF:000006">
    <property type="entry name" value="DNA-binding transcriptional regulator NtrC"/>
    <property type="match status" value="1"/>
</dbReference>
<dbReference type="PANTHER" id="PTHR32071:SF57">
    <property type="entry name" value="C4-DICARBOXYLATE TRANSPORT TRANSCRIPTIONAL REGULATORY PROTEIN DCTD"/>
    <property type="match status" value="1"/>
</dbReference>
<dbReference type="Gene3D" id="3.40.50.300">
    <property type="entry name" value="P-loop containing nucleotide triphosphate hydrolases"/>
    <property type="match status" value="1"/>
</dbReference>
<dbReference type="PANTHER" id="PTHR32071">
    <property type="entry name" value="TRANSCRIPTIONAL REGULATORY PROTEIN"/>
    <property type="match status" value="1"/>
</dbReference>
<feature type="domain" description="PAS" evidence="7">
    <location>
        <begin position="223"/>
        <end position="264"/>
    </location>
</feature>
<dbReference type="CDD" id="cd00009">
    <property type="entry name" value="AAA"/>
    <property type="match status" value="1"/>
</dbReference>
<evidence type="ECO:0000313" key="8">
    <source>
        <dbReference type="EMBL" id="EZP76313.1"/>
    </source>
</evidence>
<feature type="domain" description="Sigma-54 factor interaction" evidence="6">
    <location>
        <begin position="344"/>
        <end position="572"/>
    </location>
</feature>
<keyword evidence="9" id="KW-1185">Reference proteome</keyword>
<evidence type="ECO:0000256" key="2">
    <source>
        <dbReference type="ARBA" id="ARBA00022840"/>
    </source>
</evidence>
<evidence type="ECO:0000256" key="3">
    <source>
        <dbReference type="ARBA" id="ARBA00023015"/>
    </source>
</evidence>
<dbReference type="InterPro" id="IPR035965">
    <property type="entry name" value="PAS-like_dom_sf"/>
</dbReference>
<dbReference type="GO" id="GO:0003677">
    <property type="term" value="F:DNA binding"/>
    <property type="evidence" value="ECO:0007669"/>
    <property type="project" value="UniProtKB-KW"/>
</dbReference>
<dbReference type="InterPro" id="IPR002078">
    <property type="entry name" value="Sigma_54_int"/>
</dbReference>
<evidence type="ECO:0000256" key="1">
    <source>
        <dbReference type="ARBA" id="ARBA00022741"/>
    </source>
</evidence>
<dbReference type="Pfam" id="PF25601">
    <property type="entry name" value="AAA_lid_14"/>
    <property type="match status" value="1"/>
</dbReference>
<dbReference type="Gene3D" id="3.30.450.40">
    <property type="match status" value="1"/>
</dbReference>
<dbReference type="Pfam" id="PF00158">
    <property type="entry name" value="Sigma54_activat"/>
    <property type="match status" value="1"/>
</dbReference>
<dbReference type="InterPro" id="IPR027417">
    <property type="entry name" value="P-loop_NTPase"/>
</dbReference>
<dbReference type="Pfam" id="PF02954">
    <property type="entry name" value="HTH_8"/>
    <property type="match status" value="1"/>
</dbReference>
<dbReference type="Gene3D" id="1.10.10.60">
    <property type="entry name" value="Homeodomain-like"/>
    <property type="match status" value="1"/>
</dbReference>
<dbReference type="SUPFAM" id="SSF46689">
    <property type="entry name" value="Homeodomain-like"/>
    <property type="match status" value="1"/>
</dbReference>
<evidence type="ECO:0000259" key="7">
    <source>
        <dbReference type="PROSITE" id="PS50112"/>
    </source>
</evidence>
<keyword evidence="4" id="KW-0238">DNA-binding</keyword>
<name>A0ABC9VD77_9BACL</name>
<keyword evidence="1" id="KW-0547">Nucleotide-binding</keyword>
<evidence type="ECO:0000259" key="6">
    <source>
        <dbReference type="PROSITE" id="PS50045"/>
    </source>
</evidence>
<dbReference type="GO" id="GO:0005524">
    <property type="term" value="F:ATP binding"/>
    <property type="evidence" value="ECO:0007669"/>
    <property type="project" value="UniProtKB-KW"/>
</dbReference>
<dbReference type="InterPro" id="IPR000014">
    <property type="entry name" value="PAS"/>
</dbReference>
<dbReference type="RefSeq" id="WP_043905621.1">
    <property type="nucleotide sequence ID" value="NZ_CM002692.1"/>
</dbReference>
<keyword evidence="5" id="KW-0804">Transcription</keyword>
<organism evidence="8 9">
    <name type="scientific">Parageobacillus genomosp. 1</name>
    <dbReference type="NCBI Taxonomy" id="1295642"/>
    <lineage>
        <taxon>Bacteria</taxon>
        <taxon>Bacillati</taxon>
        <taxon>Bacillota</taxon>
        <taxon>Bacilli</taxon>
        <taxon>Bacillales</taxon>
        <taxon>Anoxybacillaceae</taxon>
        <taxon>Parageobacillus</taxon>
    </lineage>
</organism>
<dbReference type="InterPro" id="IPR025944">
    <property type="entry name" value="Sigma_54_int_dom_CS"/>
</dbReference>
<comment type="caution">
    <text evidence="8">The sequence shown here is derived from an EMBL/GenBank/DDBJ whole genome shotgun (WGS) entry which is preliminary data.</text>
</comment>
<dbReference type="InterPro" id="IPR003593">
    <property type="entry name" value="AAA+_ATPase"/>
</dbReference>
<evidence type="ECO:0000256" key="5">
    <source>
        <dbReference type="ARBA" id="ARBA00023163"/>
    </source>
</evidence>
<dbReference type="PRINTS" id="PR01590">
    <property type="entry name" value="HTHFIS"/>
</dbReference>
<dbReference type="InterPro" id="IPR058031">
    <property type="entry name" value="AAA_lid_NorR"/>
</dbReference>
<proteinExistence type="predicted"/>
<dbReference type="PROSITE" id="PS50112">
    <property type="entry name" value="PAS"/>
    <property type="match status" value="1"/>
</dbReference>
<evidence type="ECO:0000313" key="9">
    <source>
        <dbReference type="Proteomes" id="UP000023566"/>
    </source>
</evidence>
<dbReference type="EMBL" id="AOTZ01000006">
    <property type="protein sequence ID" value="EZP76313.1"/>
    <property type="molecule type" value="Genomic_DNA"/>
</dbReference>
<dbReference type="InterPro" id="IPR009057">
    <property type="entry name" value="Homeodomain-like_sf"/>
</dbReference>
<evidence type="ECO:0000256" key="4">
    <source>
        <dbReference type="ARBA" id="ARBA00023125"/>
    </source>
</evidence>
<dbReference type="AlphaFoldDB" id="A0ABC9VD77"/>
<dbReference type="InterPro" id="IPR025662">
    <property type="entry name" value="Sigma_54_int_dom_ATP-bd_1"/>
</dbReference>
<dbReference type="PROSITE" id="PS50045">
    <property type="entry name" value="SIGMA54_INTERACT_4"/>
    <property type="match status" value="1"/>
</dbReference>
<dbReference type="InterPro" id="IPR025943">
    <property type="entry name" value="Sigma_54_int_dom_ATP-bd_2"/>
</dbReference>
<dbReference type="Gene3D" id="3.30.450.20">
    <property type="entry name" value="PAS domain"/>
    <property type="match status" value="1"/>
</dbReference>
<dbReference type="SUPFAM" id="SSF52540">
    <property type="entry name" value="P-loop containing nucleoside triphosphate hydrolases"/>
    <property type="match status" value="1"/>
</dbReference>
<keyword evidence="3" id="KW-0805">Transcription regulation</keyword>
<dbReference type="PROSITE" id="PS00676">
    <property type="entry name" value="SIGMA54_INTERACT_2"/>
    <property type="match status" value="1"/>
</dbReference>